<dbReference type="PANTHER" id="PTHR43102:SF2">
    <property type="entry name" value="GAF DOMAIN-CONTAINING PROTEIN"/>
    <property type="match status" value="1"/>
</dbReference>
<dbReference type="InterPro" id="IPR003661">
    <property type="entry name" value="HisK_dim/P_dom"/>
</dbReference>
<dbReference type="Gene3D" id="1.10.287.130">
    <property type="match status" value="1"/>
</dbReference>
<evidence type="ECO:0000256" key="1">
    <source>
        <dbReference type="ARBA" id="ARBA00000085"/>
    </source>
</evidence>
<feature type="domain" description="Histidine kinase" evidence="5">
    <location>
        <begin position="228"/>
        <end position="376"/>
    </location>
</feature>
<evidence type="ECO:0000256" key="2">
    <source>
        <dbReference type="ARBA" id="ARBA00012438"/>
    </source>
</evidence>
<evidence type="ECO:0000313" key="6">
    <source>
        <dbReference type="EMBL" id="MDJ1171811.1"/>
    </source>
</evidence>
<proteinExistence type="predicted"/>
<dbReference type="SUPFAM" id="SSF55781">
    <property type="entry name" value="GAF domain-like"/>
    <property type="match status" value="1"/>
</dbReference>
<gene>
    <name evidence="6" type="ORF">PMG71_20485</name>
</gene>
<dbReference type="PROSITE" id="PS50109">
    <property type="entry name" value="HIS_KIN"/>
    <property type="match status" value="1"/>
</dbReference>
<accession>A0ABT7AY29</accession>
<evidence type="ECO:0000259" key="5">
    <source>
        <dbReference type="PROSITE" id="PS50109"/>
    </source>
</evidence>
<feature type="region of interest" description="Disordered" evidence="4">
    <location>
        <begin position="424"/>
        <end position="449"/>
    </location>
</feature>
<evidence type="ECO:0000256" key="4">
    <source>
        <dbReference type="SAM" id="MobiDB-lite"/>
    </source>
</evidence>
<dbReference type="SUPFAM" id="SSF55874">
    <property type="entry name" value="ATPase domain of HSP90 chaperone/DNA topoisomerase II/histidine kinase"/>
    <property type="match status" value="1"/>
</dbReference>
<dbReference type="EMBL" id="JAQOSP010000129">
    <property type="protein sequence ID" value="MDJ1171811.1"/>
    <property type="molecule type" value="Genomic_DNA"/>
</dbReference>
<feature type="compositionally biased region" description="Polar residues" evidence="4">
    <location>
        <begin position="430"/>
        <end position="439"/>
    </location>
</feature>
<dbReference type="Gene3D" id="3.30.450.40">
    <property type="match status" value="1"/>
</dbReference>
<dbReference type="Pfam" id="PF00512">
    <property type="entry name" value="HisKA"/>
    <property type="match status" value="1"/>
</dbReference>
<evidence type="ECO:0000313" key="7">
    <source>
        <dbReference type="Proteomes" id="UP001235303"/>
    </source>
</evidence>
<dbReference type="InterPro" id="IPR036890">
    <property type="entry name" value="HATPase_C_sf"/>
</dbReference>
<dbReference type="GO" id="GO:0016301">
    <property type="term" value="F:kinase activity"/>
    <property type="evidence" value="ECO:0007669"/>
    <property type="project" value="UniProtKB-KW"/>
</dbReference>
<dbReference type="Pfam" id="PF01590">
    <property type="entry name" value="GAF"/>
    <property type="match status" value="1"/>
</dbReference>
<sequence>MTMDERENQQAFALSGDRHREPDRLHTLEKLGLLDNSSVPIFEEATQTVAHYLQVPISILGIVDRQVEWLKAAFGLSRLGLMNDLATQRSIPVPHSLSHHIVETRKKWLITDLAKDPELSQSLLYQEYGIRSYLGIPLIISEGHCIGALAVLDLEPHTFSAQDISYLEMTARWSLSEFERAYLLKIPSNQSGLVGISPTPSRYPASETAPQDSAPAPAVRSKNKLLNQLSQELRTPLTSVLGMAKMLNTETYGPLTPKQKEYMTIIYNSGQTLLSLINQILELAVLDDLTPPLKIKPVDVEMLCQQATSHLEPLAEALKQQIRISIEPGTRIWNVDKILVQQILYHLLASVIEGAAAESTIRLHAFHKQEQLHFSVWISHPWLGEGIPNPEEVKRWFEKQPLSGSSPNPELRDRHSVFSQVPAYDYSPSDRLNQPPSRSETSEDQGEASTSFKTKMQFLRLELSLNLAQLHGGTLELQGRTAANYRYIVRLQDYL</sequence>
<feature type="region of interest" description="Disordered" evidence="4">
    <location>
        <begin position="195"/>
        <end position="217"/>
    </location>
</feature>
<protein>
    <recommendedName>
        <fullName evidence="2">histidine kinase</fullName>
        <ecNumber evidence="2">2.7.13.3</ecNumber>
    </recommendedName>
</protein>
<keyword evidence="3 6" id="KW-0418">Kinase</keyword>
<dbReference type="RefSeq" id="WP_283755565.1">
    <property type="nucleotide sequence ID" value="NZ_JAQOSP010000129.1"/>
</dbReference>
<dbReference type="InterPro" id="IPR003018">
    <property type="entry name" value="GAF"/>
</dbReference>
<reference evidence="6 7" key="1">
    <citation type="submission" date="2023-01" db="EMBL/GenBank/DDBJ databases">
        <title>Novel diversity within Roseofilum (Cyanobacteria; Desertifilaceae) from marine benthic mats with descriptions of four novel species.</title>
        <authorList>
            <person name="Wang Y."/>
            <person name="Berthold D.E."/>
            <person name="Hu J."/>
            <person name="Lefler F.W."/>
            <person name="Laughinghouse H.D. IV."/>
        </authorList>
    </citation>
    <scope>NUCLEOTIDE SEQUENCE [LARGE SCALE GENOMIC DNA]</scope>
    <source>
        <strain evidence="6 7">BLCC-M154</strain>
    </source>
</reference>
<dbReference type="Proteomes" id="UP001235303">
    <property type="component" value="Unassembled WGS sequence"/>
</dbReference>
<comment type="caution">
    <text evidence="6">The sequence shown here is derived from an EMBL/GenBank/DDBJ whole genome shotgun (WGS) entry which is preliminary data.</text>
</comment>
<dbReference type="SMART" id="SM00388">
    <property type="entry name" value="HisKA"/>
    <property type="match status" value="1"/>
</dbReference>
<dbReference type="SUPFAM" id="SSF47384">
    <property type="entry name" value="Homodimeric domain of signal transducing histidine kinase"/>
    <property type="match status" value="1"/>
</dbReference>
<dbReference type="InterPro" id="IPR036097">
    <property type="entry name" value="HisK_dim/P_sf"/>
</dbReference>
<dbReference type="CDD" id="cd00082">
    <property type="entry name" value="HisKA"/>
    <property type="match status" value="1"/>
</dbReference>
<dbReference type="Gene3D" id="3.30.565.10">
    <property type="entry name" value="Histidine kinase-like ATPase, C-terminal domain"/>
    <property type="match status" value="1"/>
</dbReference>
<dbReference type="InterPro" id="IPR005467">
    <property type="entry name" value="His_kinase_dom"/>
</dbReference>
<dbReference type="EC" id="2.7.13.3" evidence="2"/>
<name>A0ABT7AY29_9CYAN</name>
<dbReference type="PANTHER" id="PTHR43102">
    <property type="entry name" value="SLR1143 PROTEIN"/>
    <property type="match status" value="1"/>
</dbReference>
<keyword evidence="7" id="KW-1185">Reference proteome</keyword>
<dbReference type="SMART" id="SM00065">
    <property type="entry name" value="GAF"/>
    <property type="match status" value="1"/>
</dbReference>
<evidence type="ECO:0000256" key="3">
    <source>
        <dbReference type="ARBA" id="ARBA00022777"/>
    </source>
</evidence>
<organism evidence="6 7">
    <name type="scientific">Roseofilum acuticapitatum BLCC-M154</name>
    <dbReference type="NCBI Taxonomy" id="3022444"/>
    <lineage>
        <taxon>Bacteria</taxon>
        <taxon>Bacillati</taxon>
        <taxon>Cyanobacteriota</taxon>
        <taxon>Cyanophyceae</taxon>
        <taxon>Desertifilales</taxon>
        <taxon>Desertifilaceae</taxon>
        <taxon>Roseofilum</taxon>
        <taxon>Roseofilum acuticapitatum</taxon>
    </lineage>
</organism>
<comment type="catalytic activity">
    <reaction evidence="1">
        <text>ATP + protein L-histidine = ADP + protein N-phospho-L-histidine.</text>
        <dbReference type="EC" id="2.7.13.3"/>
    </reaction>
</comment>
<dbReference type="InterPro" id="IPR029016">
    <property type="entry name" value="GAF-like_dom_sf"/>
</dbReference>
<keyword evidence="3 6" id="KW-0808">Transferase</keyword>